<keyword evidence="2" id="KW-0285">Flavoprotein</keyword>
<protein>
    <submittedName>
        <fullName evidence="7">Vanillyl-alcohol oxidase</fullName>
        <ecNumber evidence="7">1.1.3.38</ecNumber>
    </submittedName>
</protein>
<dbReference type="Pfam" id="PF02913">
    <property type="entry name" value="FAD-oxidase_C"/>
    <property type="match status" value="1"/>
</dbReference>
<dbReference type="SUPFAM" id="SSF56176">
    <property type="entry name" value="FAD-binding/transporter-associated domain-like"/>
    <property type="match status" value="1"/>
</dbReference>
<comment type="caution">
    <text evidence="7">The sequence shown here is derived from an EMBL/GenBank/DDBJ whole genome shotgun (WGS) entry which is preliminary data.</text>
</comment>
<dbReference type="InterPro" id="IPR016167">
    <property type="entry name" value="FAD-bd_PCMH_sub1"/>
</dbReference>
<proteinExistence type="predicted"/>
<sequence length="595" mass="66389">MAAKPVSPTPLLSEKHSGVPARLYDKAQKAKSLIFNLATKVQDRRKRPPAIPQGIEKAKFFEAIDELSRQLGKENVEIVEQPLKDGWYGGSWDPNTHDAMHILDEEELVASAVVYPGSTEEVQKILATAMRPPGPGSVVIDLGRRMNRILDINPDDCTCLVEPGVTFYALYEEIQARGHKHLWVNVPDLGGGSVLGNTLDRGVGYTVYGDHWACHSGLEVVLPTGEVMRTGMGALPGSSSWQIFPYGFGPYPDADERSGLFSQSNFGIVTKLGMTLMPNPGGYESFLYAFPNEADLAPLTDRQVEIIRPLRISNILENVAQLPHVVQAIALTGKPRSAFFQGEGQMTDEMARQIAQKELNYGDFTWLYYGMAYGPKEIRQYKLDIIHREFMKIPGARRIDPATLPRDDYFWSRDRIAAGIPDLEELRCVNWYPNGGHIAFSPVSPVRGADAMALWKIARGRAAEHGLDIFPAFCVGLREMHLIVEVVYDRTDAGMRKRALACMLAMIDDAAVQGYGEYRTHLVLMDQIMRTYSWNDNILLRFHERLKDALDPNGILAPGKSGVWPARYRGRRWEMSGEDERSEGEGVGVQGLTKL</sequence>
<keyword evidence="3" id="KW-0274">FAD</keyword>
<dbReference type="Gene3D" id="3.30.465.10">
    <property type="match status" value="1"/>
</dbReference>
<dbReference type="EMBL" id="LASV01000542">
    <property type="protein sequence ID" value="KKA17845.1"/>
    <property type="molecule type" value="Genomic_DNA"/>
</dbReference>
<dbReference type="Gene3D" id="1.10.45.10">
    <property type="entry name" value="Vanillyl-alcohol Oxidase, Chain A, domain 4"/>
    <property type="match status" value="1"/>
</dbReference>
<comment type="cofactor">
    <cofactor evidence="1">
        <name>FAD</name>
        <dbReference type="ChEBI" id="CHEBI:57692"/>
    </cofactor>
</comment>
<keyword evidence="8" id="KW-1185">Reference proteome</keyword>
<dbReference type="OrthoDB" id="5332616at2759"/>
<dbReference type="PANTHER" id="PTHR11748:SF114">
    <property type="entry name" value="ARYL-ALCOHOL OXIDASE VANILLYL-ALCOHOL OXIDASE (AFU_ORTHOLOGUE AFUA_3G09500)-RELATED"/>
    <property type="match status" value="1"/>
</dbReference>
<reference evidence="7 8" key="1">
    <citation type="submission" date="2015-04" db="EMBL/GenBank/DDBJ databases">
        <authorList>
            <person name="Heijne W.H."/>
            <person name="Fedorova N.D."/>
            <person name="Nierman W.C."/>
            <person name="Vollebregt A.W."/>
            <person name="Zhao Z."/>
            <person name="Wu L."/>
            <person name="Kumar M."/>
            <person name="Stam H."/>
            <person name="van den Berg M.A."/>
            <person name="Pel H.J."/>
        </authorList>
    </citation>
    <scope>NUCLEOTIDE SEQUENCE [LARGE SCALE GENOMIC DNA]</scope>
    <source>
        <strain evidence="7 8">CBS 393.64</strain>
    </source>
</reference>
<dbReference type="GO" id="GO:0004458">
    <property type="term" value="F:D-lactate dehydrogenase (cytochrome) activity"/>
    <property type="evidence" value="ECO:0007669"/>
    <property type="project" value="TreeGrafter"/>
</dbReference>
<accession>A0A0F4YIA3</accession>
<dbReference type="InterPro" id="IPR016170">
    <property type="entry name" value="Cytok_DH_C_sf"/>
</dbReference>
<feature type="domain" description="FAD-binding PCMH-type" evidence="6">
    <location>
        <begin position="80"/>
        <end position="279"/>
    </location>
</feature>
<evidence type="ECO:0000256" key="3">
    <source>
        <dbReference type="ARBA" id="ARBA00022827"/>
    </source>
</evidence>
<dbReference type="GO" id="GO:0071949">
    <property type="term" value="F:FAD binding"/>
    <property type="evidence" value="ECO:0007669"/>
    <property type="project" value="InterPro"/>
</dbReference>
<gene>
    <name evidence="7" type="ORF">T310_8215</name>
</gene>
<dbReference type="AlphaFoldDB" id="A0A0F4YIA3"/>
<dbReference type="GO" id="GO:0018465">
    <property type="term" value="F:vanillyl-alcohol oxidase activity"/>
    <property type="evidence" value="ECO:0007669"/>
    <property type="project" value="UniProtKB-EC"/>
</dbReference>
<dbReference type="GO" id="GO:0005739">
    <property type="term" value="C:mitochondrion"/>
    <property type="evidence" value="ECO:0007669"/>
    <property type="project" value="TreeGrafter"/>
</dbReference>
<dbReference type="InterPro" id="IPR016169">
    <property type="entry name" value="FAD-bd_PCMH_sub2"/>
</dbReference>
<dbReference type="Pfam" id="PF01565">
    <property type="entry name" value="FAD_binding_4"/>
    <property type="match status" value="1"/>
</dbReference>
<dbReference type="InterPro" id="IPR036318">
    <property type="entry name" value="FAD-bd_PCMH-like_sf"/>
</dbReference>
<evidence type="ECO:0000259" key="6">
    <source>
        <dbReference type="PROSITE" id="PS51387"/>
    </source>
</evidence>
<dbReference type="PANTHER" id="PTHR11748">
    <property type="entry name" value="D-LACTATE DEHYDROGENASE"/>
    <property type="match status" value="1"/>
</dbReference>
<dbReference type="GO" id="GO:1903457">
    <property type="term" value="P:lactate catabolic process"/>
    <property type="evidence" value="ECO:0007669"/>
    <property type="project" value="TreeGrafter"/>
</dbReference>
<dbReference type="InterPro" id="IPR004113">
    <property type="entry name" value="FAD-bd_oxidored_4_C"/>
</dbReference>
<dbReference type="InterPro" id="IPR016166">
    <property type="entry name" value="FAD-bd_PCMH"/>
</dbReference>
<evidence type="ECO:0000313" key="8">
    <source>
        <dbReference type="Proteomes" id="UP000053958"/>
    </source>
</evidence>
<keyword evidence="4 7" id="KW-0560">Oxidoreductase</keyword>
<dbReference type="RefSeq" id="XP_013324457.1">
    <property type="nucleotide sequence ID" value="XM_013469003.1"/>
</dbReference>
<evidence type="ECO:0000313" key="7">
    <source>
        <dbReference type="EMBL" id="KKA17845.1"/>
    </source>
</evidence>
<dbReference type="Gene3D" id="3.40.462.10">
    <property type="entry name" value="FAD-linked oxidases, C-terminal domain"/>
    <property type="match status" value="1"/>
</dbReference>
<dbReference type="InterPro" id="IPR006094">
    <property type="entry name" value="Oxid_FAD_bind_N"/>
</dbReference>
<dbReference type="SUPFAM" id="SSF55103">
    <property type="entry name" value="FAD-linked oxidases, C-terminal domain"/>
    <property type="match status" value="1"/>
</dbReference>
<evidence type="ECO:0000256" key="4">
    <source>
        <dbReference type="ARBA" id="ARBA00023002"/>
    </source>
</evidence>
<evidence type="ECO:0000256" key="1">
    <source>
        <dbReference type="ARBA" id="ARBA00001974"/>
    </source>
</evidence>
<evidence type="ECO:0000256" key="2">
    <source>
        <dbReference type="ARBA" id="ARBA00022630"/>
    </source>
</evidence>
<dbReference type="EC" id="1.1.3.38" evidence="7"/>
<name>A0A0F4YIA3_RASE3</name>
<dbReference type="GeneID" id="25320475"/>
<dbReference type="InterPro" id="IPR016171">
    <property type="entry name" value="Vanillyl_alc_oxidase_C-sub2"/>
</dbReference>
<dbReference type="STRING" id="1408163.A0A0F4YIA3"/>
<dbReference type="InterPro" id="IPR016164">
    <property type="entry name" value="FAD-linked_Oxase-like_C"/>
</dbReference>
<dbReference type="PROSITE" id="PS51387">
    <property type="entry name" value="FAD_PCMH"/>
    <property type="match status" value="1"/>
</dbReference>
<dbReference type="Gene3D" id="3.30.43.10">
    <property type="entry name" value="Uridine Diphospho-n-acetylenolpyruvylglucosamine Reductase, domain 2"/>
    <property type="match status" value="1"/>
</dbReference>
<feature type="region of interest" description="Disordered" evidence="5">
    <location>
        <begin position="575"/>
        <end position="595"/>
    </location>
</feature>
<evidence type="ECO:0000256" key="5">
    <source>
        <dbReference type="SAM" id="MobiDB-lite"/>
    </source>
</evidence>
<organism evidence="7 8">
    <name type="scientific">Rasamsonia emersonii (strain ATCC 16479 / CBS 393.64 / IMI 116815)</name>
    <dbReference type="NCBI Taxonomy" id="1408163"/>
    <lineage>
        <taxon>Eukaryota</taxon>
        <taxon>Fungi</taxon>
        <taxon>Dikarya</taxon>
        <taxon>Ascomycota</taxon>
        <taxon>Pezizomycotina</taxon>
        <taxon>Eurotiomycetes</taxon>
        <taxon>Eurotiomycetidae</taxon>
        <taxon>Eurotiales</taxon>
        <taxon>Trichocomaceae</taxon>
        <taxon>Rasamsonia</taxon>
    </lineage>
</organism>
<dbReference type="GO" id="GO:0008720">
    <property type="term" value="F:D-lactate dehydrogenase (NAD+) activity"/>
    <property type="evidence" value="ECO:0007669"/>
    <property type="project" value="TreeGrafter"/>
</dbReference>
<dbReference type="Proteomes" id="UP000053958">
    <property type="component" value="Unassembled WGS sequence"/>
</dbReference>